<name>A0A1T4S503_9ACTN</name>
<keyword evidence="2" id="KW-0808">Transferase</keyword>
<dbReference type="Pfam" id="PF08241">
    <property type="entry name" value="Methyltransf_11"/>
    <property type="match status" value="1"/>
</dbReference>
<dbReference type="InterPro" id="IPR029063">
    <property type="entry name" value="SAM-dependent_MTases_sf"/>
</dbReference>
<organism evidence="2 3">
    <name type="scientific">Marinactinospora thermotolerans DSM 45154</name>
    <dbReference type="NCBI Taxonomy" id="1122192"/>
    <lineage>
        <taxon>Bacteria</taxon>
        <taxon>Bacillati</taxon>
        <taxon>Actinomycetota</taxon>
        <taxon>Actinomycetes</taxon>
        <taxon>Streptosporangiales</taxon>
        <taxon>Nocardiopsidaceae</taxon>
        <taxon>Marinactinospora</taxon>
    </lineage>
</organism>
<proteinExistence type="predicted"/>
<reference evidence="2 3" key="1">
    <citation type="submission" date="2017-02" db="EMBL/GenBank/DDBJ databases">
        <authorList>
            <person name="Peterson S.W."/>
        </authorList>
    </citation>
    <scope>NUCLEOTIDE SEQUENCE [LARGE SCALE GENOMIC DNA]</scope>
    <source>
        <strain evidence="2 3">DSM 45154</strain>
    </source>
</reference>
<sequence>MEQIRSERDDQTERVRRRWDRMAAGYDRGAGLERRLLGDSRGLLCGLARGRTLEIAVGTGRNLDRYPDGVQVTGLDLSPGMLARAARAAAGAGRRVDLREGDARRLPFPDASFDSVVCTLALCEIPDQATAVDEMYRVLRPGGALLLLDHVEYARMPLRLFERRRAARRGRPPRRRPVEVAVERGFAVERHDRLVLGFFDRVVARRPA</sequence>
<dbReference type="GO" id="GO:0008757">
    <property type="term" value="F:S-adenosylmethionine-dependent methyltransferase activity"/>
    <property type="evidence" value="ECO:0007669"/>
    <property type="project" value="InterPro"/>
</dbReference>
<dbReference type="Proteomes" id="UP000190637">
    <property type="component" value="Unassembled WGS sequence"/>
</dbReference>
<keyword evidence="3" id="KW-1185">Reference proteome</keyword>
<feature type="domain" description="Methyltransferase type 11" evidence="1">
    <location>
        <begin position="53"/>
        <end position="146"/>
    </location>
</feature>
<dbReference type="SUPFAM" id="SSF53335">
    <property type="entry name" value="S-adenosyl-L-methionine-dependent methyltransferases"/>
    <property type="match status" value="1"/>
</dbReference>
<dbReference type="STRING" id="1122192.SAMN02745673_03192"/>
<dbReference type="InterPro" id="IPR050508">
    <property type="entry name" value="Methyltransf_Superfamily"/>
</dbReference>
<evidence type="ECO:0000259" key="1">
    <source>
        <dbReference type="Pfam" id="PF08241"/>
    </source>
</evidence>
<dbReference type="PANTHER" id="PTHR42912">
    <property type="entry name" value="METHYLTRANSFERASE"/>
    <property type="match status" value="1"/>
</dbReference>
<evidence type="ECO:0000313" key="2">
    <source>
        <dbReference type="EMBL" id="SKA23227.1"/>
    </source>
</evidence>
<evidence type="ECO:0000313" key="3">
    <source>
        <dbReference type="Proteomes" id="UP000190637"/>
    </source>
</evidence>
<dbReference type="CDD" id="cd02440">
    <property type="entry name" value="AdoMet_MTases"/>
    <property type="match status" value="1"/>
</dbReference>
<accession>A0A1T4S503</accession>
<dbReference type="InterPro" id="IPR013216">
    <property type="entry name" value="Methyltransf_11"/>
</dbReference>
<protein>
    <submittedName>
        <fullName evidence="2">Phosphatidylethanolamine N-methyltransferase</fullName>
    </submittedName>
</protein>
<dbReference type="EMBL" id="FUWS01000008">
    <property type="protein sequence ID" value="SKA23227.1"/>
    <property type="molecule type" value="Genomic_DNA"/>
</dbReference>
<gene>
    <name evidence="2" type="ORF">SAMN02745673_03192</name>
</gene>
<dbReference type="GO" id="GO:0032259">
    <property type="term" value="P:methylation"/>
    <property type="evidence" value="ECO:0007669"/>
    <property type="project" value="UniProtKB-KW"/>
</dbReference>
<dbReference type="Gene3D" id="3.40.50.150">
    <property type="entry name" value="Vaccinia Virus protein VP39"/>
    <property type="match status" value="1"/>
</dbReference>
<keyword evidence="2" id="KW-0489">Methyltransferase</keyword>
<dbReference type="AlphaFoldDB" id="A0A1T4S503"/>